<keyword evidence="2" id="KW-0442">Lipid degradation</keyword>
<feature type="active site" description="Nucleophile" evidence="2">
    <location>
        <position position="117"/>
    </location>
</feature>
<feature type="short sequence motif" description="GXGXXG" evidence="2">
    <location>
        <begin position="82"/>
        <end position="87"/>
    </location>
</feature>
<protein>
    <recommendedName>
        <fullName evidence="3">PNPLA domain-containing protein</fullName>
    </recommendedName>
</protein>
<name>K6Y035_9ALTE</name>
<dbReference type="eggNOG" id="COG1752">
    <property type="taxonomic scope" value="Bacteria"/>
</dbReference>
<feature type="domain" description="PNPLA" evidence="3">
    <location>
        <begin position="78"/>
        <end position="269"/>
    </location>
</feature>
<gene>
    <name evidence="4" type="ORF">GARC_0274</name>
</gene>
<dbReference type="SUPFAM" id="SSF52151">
    <property type="entry name" value="FabD/lysophospholipase-like"/>
    <property type="match status" value="1"/>
</dbReference>
<dbReference type="OrthoDB" id="9798773at2"/>
<reference evidence="4 5" key="1">
    <citation type="journal article" date="2017" name="Antonie Van Leeuwenhoek">
        <title>Rhizobium rhizosphaerae sp. nov., a novel species isolated from rice rhizosphere.</title>
        <authorList>
            <person name="Zhao J.J."/>
            <person name="Zhang J."/>
            <person name="Zhang R.J."/>
            <person name="Zhang C.W."/>
            <person name="Yin H.Q."/>
            <person name="Zhang X.X."/>
        </authorList>
    </citation>
    <scope>NUCLEOTIDE SEQUENCE [LARGE SCALE GENOMIC DNA]</scope>
    <source>
        <strain evidence="4 5">BSs20135</strain>
    </source>
</reference>
<accession>K6Y035</accession>
<dbReference type="PROSITE" id="PS51257">
    <property type="entry name" value="PROKAR_LIPOPROTEIN"/>
    <property type="match status" value="1"/>
</dbReference>
<organism evidence="4 5">
    <name type="scientific">Paraglaciecola arctica BSs20135</name>
    <dbReference type="NCBI Taxonomy" id="493475"/>
    <lineage>
        <taxon>Bacteria</taxon>
        <taxon>Pseudomonadati</taxon>
        <taxon>Pseudomonadota</taxon>
        <taxon>Gammaproteobacteria</taxon>
        <taxon>Alteromonadales</taxon>
        <taxon>Alteromonadaceae</taxon>
        <taxon>Paraglaciecola</taxon>
    </lineage>
</organism>
<keyword evidence="5" id="KW-1185">Reference proteome</keyword>
<evidence type="ECO:0000256" key="1">
    <source>
        <dbReference type="ARBA" id="ARBA00023098"/>
    </source>
</evidence>
<feature type="short sequence motif" description="DGA/G" evidence="2">
    <location>
        <begin position="255"/>
        <end position="257"/>
    </location>
</feature>
<evidence type="ECO:0000256" key="2">
    <source>
        <dbReference type="PROSITE-ProRule" id="PRU01161"/>
    </source>
</evidence>
<sequence>MTNLPLKTYGYLVLLLVLLCSCASPIRNMSHQELLDSKDDFVARYQDDLVLISTKSAARLRQEYVNSTADKEQSYDILVLSGGGEMGAFGAGFLHGWGKVEQGEYQRPDFDSVTGISTGALIAPFAFVGSKKAYNDIVDIYQQPNKNMVIKRMFLAFLAGNDPYYDATKLHQTIRDSITANYVKEIAENAKQNKLLIVGATNLDFGVMRAWDLGSLAINYSENKAKDAITTRLIASSAIPGAFPPVNINKYLYVDGAASMQMLSGIDDISWLYNEDTPFPYIQGNKPVKIRIWVIINNKLVMDPEITKLTWSEITKRSIVSLMHSSILQTIQGVDLFARMANTRKDLDVQMHFVAIPQNFNIPITENLFDPDTMHSLIELGKKMGANPNSWQKKTPRPGASIIDVKNALD</sequence>
<comment type="caution">
    <text evidence="4">The sequence shown here is derived from an EMBL/GenBank/DDBJ whole genome shotgun (WGS) entry which is preliminary data.</text>
</comment>
<dbReference type="RefSeq" id="WP_007615915.1">
    <property type="nucleotide sequence ID" value="NZ_BAEO01000006.1"/>
</dbReference>
<dbReference type="InterPro" id="IPR016035">
    <property type="entry name" value="Acyl_Trfase/lysoPLipase"/>
</dbReference>
<dbReference type="AlphaFoldDB" id="K6Y035"/>
<dbReference type="PROSITE" id="PS51635">
    <property type="entry name" value="PNPLA"/>
    <property type="match status" value="1"/>
</dbReference>
<dbReference type="GO" id="GO:0016042">
    <property type="term" value="P:lipid catabolic process"/>
    <property type="evidence" value="ECO:0007669"/>
    <property type="project" value="UniProtKB-UniRule"/>
</dbReference>
<proteinExistence type="predicted"/>
<dbReference type="InterPro" id="IPR002641">
    <property type="entry name" value="PNPLA_dom"/>
</dbReference>
<dbReference type="Gene3D" id="3.40.1090.10">
    <property type="entry name" value="Cytosolic phospholipase A2 catalytic domain"/>
    <property type="match status" value="1"/>
</dbReference>
<keyword evidence="1 2" id="KW-0443">Lipid metabolism</keyword>
<evidence type="ECO:0000313" key="4">
    <source>
        <dbReference type="EMBL" id="GAC17256.1"/>
    </source>
</evidence>
<feature type="short sequence motif" description="GXSXG" evidence="2">
    <location>
        <begin position="115"/>
        <end position="119"/>
    </location>
</feature>
<evidence type="ECO:0000259" key="3">
    <source>
        <dbReference type="PROSITE" id="PS51635"/>
    </source>
</evidence>
<dbReference type="Proteomes" id="UP000006327">
    <property type="component" value="Unassembled WGS sequence"/>
</dbReference>
<dbReference type="GO" id="GO:0016787">
    <property type="term" value="F:hydrolase activity"/>
    <property type="evidence" value="ECO:0007669"/>
    <property type="project" value="UniProtKB-UniRule"/>
</dbReference>
<feature type="active site" description="Proton acceptor" evidence="2">
    <location>
        <position position="255"/>
    </location>
</feature>
<dbReference type="EMBL" id="BAEO01000006">
    <property type="protein sequence ID" value="GAC17256.1"/>
    <property type="molecule type" value="Genomic_DNA"/>
</dbReference>
<keyword evidence="2" id="KW-0378">Hydrolase</keyword>
<evidence type="ECO:0000313" key="5">
    <source>
        <dbReference type="Proteomes" id="UP000006327"/>
    </source>
</evidence>
<dbReference type="Pfam" id="PF01734">
    <property type="entry name" value="Patatin"/>
    <property type="match status" value="1"/>
</dbReference>